<reference evidence="1" key="1">
    <citation type="submission" date="2019-11" db="EMBL/GenBank/DDBJ databases">
        <authorList>
            <person name="Feng L."/>
        </authorList>
    </citation>
    <scope>NUCLEOTIDE SEQUENCE</scope>
    <source>
        <strain evidence="1">BintestinalisLFYP9</strain>
    </source>
</reference>
<sequence length="56" mass="6091">MPNFLILPLAASRVSPNGYGGGYNNGTGYDTYWKAYKTEDGRTTFDSRLAGEALVL</sequence>
<proteinExistence type="predicted"/>
<dbReference type="AlphaFoldDB" id="A0A6N2W6R2"/>
<accession>A0A6N2W6R2</accession>
<name>A0A6N2W6R2_9BACE</name>
<organism evidence="1">
    <name type="scientific">Bacteroides intestinalis</name>
    <dbReference type="NCBI Taxonomy" id="329854"/>
    <lineage>
        <taxon>Bacteria</taxon>
        <taxon>Pseudomonadati</taxon>
        <taxon>Bacteroidota</taxon>
        <taxon>Bacteroidia</taxon>
        <taxon>Bacteroidales</taxon>
        <taxon>Bacteroidaceae</taxon>
        <taxon>Bacteroides</taxon>
    </lineage>
</organism>
<evidence type="ECO:0000313" key="1">
    <source>
        <dbReference type="EMBL" id="VYT37487.1"/>
    </source>
</evidence>
<protein>
    <submittedName>
        <fullName evidence="1">Uncharacterized protein</fullName>
    </submittedName>
</protein>
<dbReference type="RefSeq" id="WP_230372647.1">
    <property type="nucleotide sequence ID" value="NZ_BAABZC010000005.1"/>
</dbReference>
<dbReference type="EMBL" id="CACRSU010000035">
    <property type="protein sequence ID" value="VYT37487.1"/>
    <property type="molecule type" value="Genomic_DNA"/>
</dbReference>
<gene>
    <name evidence="1" type="ORF">BILFYP9_03134</name>
</gene>